<dbReference type="RefSeq" id="WP_070016090.1">
    <property type="nucleotide sequence ID" value="NZ_LJGW01000139.1"/>
</dbReference>
<evidence type="ECO:0000313" key="2">
    <source>
        <dbReference type="Proteomes" id="UP000176005"/>
    </source>
</evidence>
<gene>
    <name evidence="1" type="ORF">AN218_08165</name>
</gene>
<sequence>MAIDPEKLLTTVATDLATLRARVQVLEEQDLGAAVKGIKTALADIREAVERMQGQDLPASSGPGTAPDWTTVDREEARELWDWLLKWCGKVLHPTYALNVWRPCWYRHQRLRVELTWLCAYWHWAYQPTAPPTRAAEWHQRWWPHVEQVMRRELARCGHASDIIEPKHTVPADQDQNDFEDGELMELVEQDIARRPAPEEK</sequence>
<accession>A0A1E7L8C4</accession>
<proteinExistence type="predicted"/>
<dbReference type="Proteomes" id="UP000176005">
    <property type="component" value="Unassembled WGS sequence"/>
</dbReference>
<evidence type="ECO:0000313" key="1">
    <source>
        <dbReference type="EMBL" id="OEV12475.1"/>
    </source>
</evidence>
<reference evidence="1 2" key="1">
    <citation type="journal article" date="2016" name="Front. Microbiol.">
        <title>Comparative Genomics Analysis of Streptomyces Species Reveals Their Adaptation to the Marine Environment and Their Diversity at the Genomic Level.</title>
        <authorList>
            <person name="Tian X."/>
            <person name="Zhang Z."/>
            <person name="Yang T."/>
            <person name="Chen M."/>
            <person name="Li J."/>
            <person name="Chen F."/>
            <person name="Yang J."/>
            <person name="Li W."/>
            <person name="Zhang B."/>
            <person name="Zhang Z."/>
            <person name="Wu J."/>
            <person name="Zhang C."/>
            <person name="Long L."/>
            <person name="Xiao J."/>
        </authorList>
    </citation>
    <scope>NUCLEOTIDE SEQUENCE [LARGE SCALE GENOMIC DNA]</scope>
    <source>
        <strain evidence="1 2">SCSIO 10429</strain>
    </source>
</reference>
<dbReference type="AlphaFoldDB" id="A0A1E7L8C4"/>
<name>A0A1E7L8C4_9ACTN</name>
<protein>
    <recommendedName>
        <fullName evidence="3">DUF4913 domain-containing protein</fullName>
    </recommendedName>
</protein>
<organism evidence="1 2">
    <name type="scientific">Streptomyces nanshensis</name>
    <dbReference type="NCBI Taxonomy" id="518642"/>
    <lineage>
        <taxon>Bacteria</taxon>
        <taxon>Bacillati</taxon>
        <taxon>Actinomycetota</taxon>
        <taxon>Actinomycetes</taxon>
        <taxon>Kitasatosporales</taxon>
        <taxon>Streptomycetaceae</taxon>
        <taxon>Streptomyces</taxon>
    </lineage>
</organism>
<keyword evidence="2" id="KW-1185">Reference proteome</keyword>
<evidence type="ECO:0008006" key="3">
    <source>
        <dbReference type="Google" id="ProtNLM"/>
    </source>
</evidence>
<dbReference type="EMBL" id="LJGW01000139">
    <property type="protein sequence ID" value="OEV12475.1"/>
    <property type="molecule type" value="Genomic_DNA"/>
</dbReference>
<comment type="caution">
    <text evidence="1">The sequence shown here is derived from an EMBL/GenBank/DDBJ whole genome shotgun (WGS) entry which is preliminary data.</text>
</comment>